<proteinExistence type="inferred from homology"/>
<dbReference type="PRINTS" id="PR01543">
    <property type="entry name" value="ANATRNSFRASE"/>
</dbReference>
<sequence>MNLISYLKRIHCEHVKEPTLENLKILHQNHVKHVTFENLDMHIGKKVEMSLEKAFDKVINRNRGGFCCELNYLFSWLLQQLGYEITLHSCRVYLGTSNSYNSWFSHLTTLIKIRDKMYLADVGFSYPYKCPLEFVVDKIQKDMIGFMKFRIDEANKCFTLLRCNTALNEENLKDETFWTPCYQLNPVPRKIEEFLNMLEWVQSENNVRFYNRTICIRQIDNGIIMLLGYKFSTLLFENSILIKRNDVELTREQVYKFGVAQQNISSNDEDRNVKEESSDQGTGQEADLDNRNKGNMQYNVTASRSGEFV</sequence>
<evidence type="ECO:0000256" key="2">
    <source>
        <dbReference type="ARBA" id="ARBA00012701"/>
    </source>
</evidence>
<evidence type="ECO:0000256" key="3">
    <source>
        <dbReference type="RuleBase" id="RU003452"/>
    </source>
</evidence>
<dbReference type="PANTHER" id="PTHR11786:SF0">
    <property type="entry name" value="ARYLAMINE N-ACETYLTRANSFERASE 4-RELATED"/>
    <property type="match status" value="1"/>
</dbReference>
<organism evidence="5 6">
    <name type="scientific">Brachionus calyciflorus</name>
    <dbReference type="NCBI Taxonomy" id="104777"/>
    <lineage>
        <taxon>Eukaryota</taxon>
        <taxon>Metazoa</taxon>
        <taxon>Spiralia</taxon>
        <taxon>Gnathifera</taxon>
        <taxon>Rotifera</taxon>
        <taxon>Eurotatoria</taxon>
        <taxon>Monogononta</taxon>
        <taxon>Pseudotrocha</taxon>
        <taxon>Ploima</taxon>
        <taxon>Brachionidae</taxon>
        <taxon>Brachionus</taxon>
    </lineage>
</organism>
<keyword evidence="3" id="KW-0808">Transferase</keyword>
<gene>
    <name evidence="5" type="ORF">OXX778_LOCUS3738</name>
</gene>
<dbReference type="Proteomes" id="UP000663879">
    <property type="component" value="Unassembled WGS sequence"/>
</dbReference>
<protein>
    <recommendedName>
        <fullName evidence="2">arylamine N-acetyltransferase</fullName>
        <ecNumber evidence="2">2.3.1.5</ecNumber>
    </recommendedName>
</protein>
<dbReference type="InterPro" id="IPR053710">
    <property type="entry name" value="Arylamine_NAT_domain_sf"/>
</dbReference>
<dbReference type="InterPro" id="IPR001447">
    <property type="entry name" value="Arylamine_N-AcTrfase"/>
</dbReference>
<keyword evidence="6" id="KW-1185">Reference proteome</keyword>
<evidence type="ECO:0000313" key="5">
    <source>
        <dbReference type="EMBL" id="CAF0747614.1"/>
    </source>
</evidence>
<dbReference type="Pfam" id="PF00797">
    <property type="entry name" value="Acetyltransf_2"/>
    <property type="match status" value="1"/>
</dbReference>
<feature type="compositionally biased region" description="Polar residues" evidence="4">
    <location>
        <begin position="293"/>
        <end position="309"/>
    </location>
</feature>
<dbReference type="PANTHER" id="PTHR11786">
    <property type="entry name" value="N-HYDROXYARYLAMINE O-ACETYLTRANSFERASE"/>
    <property type="match status" value="1"/>
</dbReference>
<dbReference type="GO" id="GO:0004060">
    <property type="term" value="F:arylamine N-acetyltransferase activity"/>
    <property type="evidence" value="ECO:0007669"/>
    <property type="project" value="UniProtKB-EC"/>
</dbReference>
<evidence type="ECO:0000256" key="4">
    <source>
        <dbReference type="SAM" id="MobiDB-lite"/>
    </source>
</evidence>
<dbReference type="AlphaFoldDB" id="A0A813P5B8"/>
<evidence type="ECO:0000313" key="6">
    <source>
        <dbReference type="Proteomes" id="UP000663879"/>
    </source>
</evidence>
<dbReference type="SUPFAM" id="SSF54001">
    <property type="entry name" value="Cysteine proteinases"/>
    <property type="match status" value="1"/>
</dbReference>
<comment type="similarity">
    <text evidence="1 3">Belongs to the arylamine N-acetyltransferase family.</text>
</comment>
<feature type="region of interest" description="Disordered" evidence="4">
    <location>
        <begin position="266"/>
        <end position="309"/>
    </location>
</feature>
<comment type="caution">
    <text evidence="5">The sequence shown here is derived from an EMBL/GenBank/DDBJ whole genome shotgun (WGS) entry which is preliminary data.</text>
</comment>
<evidence type="ECO:0000256" key="1">
    <source>
        <dbReference type="ARBA" id="ARBA00006547"/>
    </source>
</evidence>
<dbReference type="OrthoDB" id="10260017at2759"/>
<feature type="compositionally biased region" description="Basic and acidic residues" evidence="4">
    <location>
        <begin position="268"/>
        <end position="277"/>
    </location>
</feature>
<keyword evidence="3" id="KW-0012">Acyltransferase</keyword>
<dbReference type="Gene3D" id="3.30.2140.20">
    <property type="match status" value="1"/>
</dbReference>
<dbReference type="InterPro" id="IPR038765">
    <property type="entry name" value="Papain-like_cys_pep_sf"/>
</dbReference>
<dbReference type="EC" id="2.3.1.5" evidence="2"/>
<reference evidence="5" key="1">
    <citation type="submission" date="2021-02" db="EMBL/GenBank/DDBJ databases">
        <authorList>
            <person name="Nowell W R."/>
        </authorList>
    </citation>
    <scope>NUCLEOTIDE SEQUENCE</scope>
    <source>
        <strain evidence="5">Ploen Becks lab</strain>
    </source>
</reference>
<name>A0A813P5B8_9BILA</name>
<accession>A0A813P5B8</accession>
<dbReference type="EMBL" id="CAJNOC010000340">
    <property type="protein sequence ID" value="CAF0747614.1"/>
    <property type="molecule type" value="Genomic_DNA"/>
</dbReference>